<gene>
    <name evidence="1" type="ORF">Lepil_2642</name>
</gene>
<accession>H2CAE8</accession>
<evidence type="ECO:0000313" key="2">
    <source>
        <dbReference type="Proteomes" id="UP000005737"/>
    </source>
</evidence>
<dbReference type="HOGENOM" id="CLU_887699_0_0_12"/>
<dbReference type="CDD" id="cd01081">
    <property type="entry name" value="Aldose_epim"/>
    <property type="match status" value="1"/>
</dbReference>
<reference evidence="1 2" key="1">
    <citation type="submission" date="2011-10" db="EMBL/GenBank/DDBJ databases">
        <title>The Improved High-Quality Draft genome of Leptonema illini DSM 21528.</title>
        <authorList>
            <consortium name="US DOE Joint Genome Institute (JGI-PGF)"/>
            <person name="Lucas S."/>
            <person name="Copeland A."/>
            <person name="Lapidus A."/>
            <person name="Glavina del Rio T."/>
            <person name="Dalin E."/>
            <person name="Tice H."/>
            <person name="Bruce D."/>
            <person name="Goodwin L."/>
            <person name="Pitluck S."/>
            <person name="Peters L."/>
            <person name="Mikhailova N."/>
            <person name="Held B."/>
            <person name="Kyrpides N."/>
            <person name="Mavromatis K."/>
            <person name="Ivanova N."/>
            <person name="Markowitz V."/>
            <person name="Cheng J.-F."/>
            <person name="Hugenholtz P."/>
            <person name="Woyke T."/>
            <person name="Wu D."/>
            <person name="Gronow S."/>
            <person name="Wellnitz S."/>
            <person name="Brambilla E.-M."/>
            <person name="Klenk H.-P."/>
            <person name="Eisen J.A."/>
        </authorList>
    </citation>
    <scope>NUCLEOTIDE SEQUENCE [LARGE SCALE GENOMIC DNA]</scope>
    <source>
        <strain evidence="1 2">DSM 21528</strain>
    </source>
</reference>
<dbReference type="Proteomes" id="UP000005737">
    <property type="component" value="Unassembled WGS sequence"/>
</dbReference>
<dbReference type="InterPro" id="IPR011013">
    <property type="entry name" value="Gal_mutarotase_sf_dom"/>
</dbReference>
<keyword evidence="2" id="KW-1185">Reference proteome</keyword>
<evidence type="ECO:0000313" key="1">
    <source>
        <dbReference type="EMBL" id="EHQ07315.1"/>
    </source>
</evidence>
<dbReference type="EMBL" id="JH597773">
    <property type="protein sequence ID" value="EHQ07315.1"/>
    <property type="molecule type" value="Genomic_DNA"/>
</dbReference>
<dbReference type="InterPro" id="IPR008183">
    <property type="entry name" value="Aldose_1/G6P_1-epimerase"/>
</dbReference>
<protein>
    <submittedName>
        <fullName evidence="1">Aldose 1-epimerase</fullName>
    </submittedName>
</protein>
<dbReference type="GO" id="GO:0030246">
    <property type="term" value="F:carbohydrate binding"/>
    <property type="evidence" value="ECO:0007669"/>
    <property type="project" value="InterPro"/>
</dbReference>
<proteinExistence type="predicted"/>
<dbReference type="GO" id="GO:0005975">
    <property type="term" value="P:carbohydrate metabolic process"/>
    <property type="evidence" value="ECO:0007669"/>
    <property type="project" value="InterPro"/>
</dbReference>
<dbReference type="GO" id="GO:0016853">
    <property type="term" value="F:isomerase activity"/>
    <property type="evidence" value="ECO:0007669"/>
    <property type="project" value="InterPro"/>
</dbReference>
<dbReference type="AlphaFoldDB" id="H2CAE8"/>
<dbReference type="SUPFAM" id="SSF74650">
    <property type="entry name" value="Galactose mutarotase-like"/>
    <property type="match status" value="1"/>
</dbReference>
<organism evidence="1 2">
    <name type="scientific">Leptonema illini DSM 21528</name>
    <dbReference type="NCBI Taxonomy" id="929563"/>
    <lineage>
        <taxon>Bacteria</taxon>
        <taxon>Pseudomonadati</taxon>
        <taxon>Spirochaetota</taxon>
        <taxon>Spirochaetia</taxon>
        <taxon>Leptospirales</taxon>
        <taxon>Leptospiraceae</taxon>
        <taxon>Leptonema</taxon>
    </lineage>
</organism>
<dbReference type="STRING" id="183.GCA_002009735_03747"/>
<dbReference type="Pfam" id="PF01263">
    <property type="entry name" value="Aldose_epim"/>
    <property type="match status" value="1"/>
</dbReference>
<name>H2CAE8_9LEPT</name>
<dbReference type="InterPro" id="IPR014718">
    <property type="entry name" value="GH-type_carb-bd"/>
</dbReference>
<dbReference type="Gene3D" id="2.70.98.10">
    <property type="match status" value="1"/>
</dbReference>
<sequence>MDHDHASKMITLQTNRSRALLQPETGTVLSFRVDGREWLWCDESPDIYRSSRSLGGIPLLFPWANRLQSWHTITSSGAHEIPMEARRRIWTDGNGLPLHGTMLKRAWQPFEMQRAERADTLHGRRPGNGSDQAILCFQPDDLDLRVFPLEYHLQLEVTLSETASATTLEVALIIENGERPLPLAAGFHPYFRLDALCHSTDELRLELPLAAHIETDERLIPTGQLVDAEQFWPGKPRRWRALDDGFLLVNEPEHFLALKGPVGSLRLRWGLEFPVAVLYAPGPDFICIEPMTAPTNGWHRAHVGGWKLRWLEPGEQCRLGFALEVSERPRA</sequence>